<dbReference type="PROSITE" id="PS50943">
    <property type="entry name" value="HTH_CROC1"/>
    <property type="match status" value="1"/>
</dbReference>
<comment type="caution">
    <text evidence="2">The sequence shown here is derived from an EMBL/GenBank/DDBJ whole genome shotgun (WGS) entry which is preliminary data.</text>
</comment>
<dbReference type="Pfam" id="PF19054">
    <property type="entry name" value="DUF5753"/>
    <property type="match status" value="1"/>
</dbReference>
<dbReference type="AlphaFoldDB" id="A0A9W6QML3"/>
<dbReference type="InterPro" id="IPR010982">
    <property type="entry name" value="Lambda_DNA-bd_dom_sf"/>
</dbReference>
<dbReference type="InterPro" id="IPR043917">
    <property type="entry name" value="DUF5753"/>
</dbReference>
<gene>
    <name evidence="2" type="ORF">Aglo03_32910</name>
</gene>
<evidence type="ECO:0000313" key="2">
    <source>
        <dbReference type="EMBL" id="GLW92475.1"/>
    </source>
</evidence>
<proteinExistence type="predicted"/>
<dbReference type="Gene3D" id="1.10.260.40">
    <property type="entry name" value="lambda repressor-like DNA-binding domains"/>
    <property type="match status" value="1"/>
</dbReference>
<reference evidence="2" key="1">
    <citation type="submission" date="2023-02" db="EMBL/GenBank/DDBJ databases">
        <title>Actinokineospora globicatena NBRC 15670.</title>
        <authorList>
            <person name="Ichikawa N."/>
            <person name="Sato H."/>
            <person name="Tonouchi N."/>
        </authorList>
    </citation>
    <scope>NUCLEOTIDE SEQUENCE</scope>
    <source>
        <strain evidence="2">NBRC 15670</strain>
    </source>
</reference>
<evidence type="ECO:0000313" key="3">
    <source>
        <dbReference type="Proteomes" id="UP001165042"/>
    </source>
</evidence>
<dbReference type="Pfam" id="PF13560">
    <property type="entry name" value="HTH_31"/>
    <property type="match status" value="1"/>
</dbReference>
<dbReference type="Proteomes" id="UP001165042">
    <property type="component" value="Unassembled WGS sequence"/>
</dbReference>
<accession>A0A9W6QML3</accession>
<dbReference type="SMART" id="SM00530">
    <property type="entry name" value="HTH_XRE"/>
    <property type="match status" value="1"/>
</dbReference>
<dbReference type="GO" id="GO:0003677">
    <property type="term" value="F:DNA binding"/>
    <property type="evidence" value="ECO:0007669"/>
    <property type="project" value="InterPro"/>
</dbReference>
<protein>
    <submittedName>
        <fullName evidence="2">Transcriptional regulator</fullName>
    </submittedName>
</protein>
<dbReference type="SUPFAM" id="SSF47413">
    <property type="entry name" value="lambda repressor-like DNA-binding domains"/>
    <property type="match status" value="1"/>
</dbReference>
<dbReference type="CDD" id="cd00093">
    <property type="entry name" value="HTH_XRE"/>
    <property type="match status" value="1"/>
</dbReference>
<evidence type="ECO:0000259" key="1">
    <source>
        <dbReference type="PROSITE" id="PS50943"/>
    </source>
</evidence>
<keyword evidence="3" id="KW-1185">Reference proteome</keyword>
<feature type="domain" description="HTH cro/C1-type" evidence="1">
    <location>
        <begin position="22"/>
        <end position="76"/>
    </location>
</feature>
<sequence length="289" mass="32332">MDPVAQRKTTPTVRLRRLAAELRRLRGEAGMTREEVSEQTGINSVTLYRIESAKARPQGRTLAAMLSLYEVDAELRPQLVALSKDAAKQGWLQPFHSDLPDEYTALISFESEAKTIRNYESLFIPGLVQTEDYARAVIRGVLPQYSEQDIEARVQARLSRQTLLSKEKPPGFWAIVDEAALHRMVGGRGTMEGQYQRLLDAAACPEVTLQVVPFGAGAHPGMPGSFIHLTFPDLMDTDLVYIDSMAGDLFLESEKDVHRYEFIFDHLRAVAMSPADSSQLLKELAQQLK</sequence>
<dbReference type="InterPro" id="IPR001387">
    <property type="entry name" value="Cro/C1-type_HTH"/>
</dbReference>
<name>A0A9W6QML3_9PSEU</name>
<dbReference type="EMBL" id="BSSD01000004">
    <property type="protein sequence ID" value="GLW92475.1"/>
    <property type="molecule type" value="Genomic_DNA"/>
</dbReference>
<organism evidence="2 3">
    <name type="scientific">Actinokineospora globicatena</name>
    <dbReference type="NCBI Taxonomy" id="103729"/>
    <lineage>
        <taxon>Bacteria</taxon>
        <taxon>Bacillati</taxon>
        <taxon>Actinomycetota</taxon>
        <taxon>Actinomycetes</taxon>
        <taxon>Pseudonocardiales</taxon>
        <taxon>Pseudonocardiaceae</taxon>
        <taxon>Actinokineospora</taxon>
    </lineage>
</organism>